<dbReference type="NCBIfam" id="TIGR00194">
    <property type="entry name" value="uvrC"/>
    <property type="match status" value="1"/>
</dbReference>
<dbReference type="Gene3D" id="3.30.420.340">
    <property type="entry name" value="UvrC, RNAse H endonuclease domain"/>
    <property type="match status" value="1"/>
</dbReference>
<evidence type="ECO:0000259" key="10">
    <source>
        <dbReference type="PROSITE" id="PS50165"/>
    </source>
</evidence>
<evidence type="ECO:0000259" key="8">
    <source>
        <dbReference type="PROSITE" id="PS50151"/>
    </source>
</evidence>
<dbReference type="InterPro" id="IPR047296">
    <property type="entry name" value="GIY-YIG_UvrC_Cho"/>
</dbReference>
<dbReference type="STRING" id="94869.SAMN04488529_102425"/>
<evidence type="ECO:0000256" key="3">
    <source>
        <dbReference type="ARBA" id="ARBA00022769"/>
    </source>
</evidence>
<dbReference type="AlphaFoldDB" id="A0A1H0QM24"/>
<evidence type="ECO:0000256" key="7">
    <source>
        <dbReference type="HAMAP-Rule" id="MF_00203"/>
    </source>
</evidence>
<keyword evidence="4 7" id="KW-0267">Excision nuclease</keyword>
<dbReference type="InterPro" id="IPR001943">
    <property type="entry name" value="UVR_dom"/>
</dbReference>
<dbReference type="PANTHER" id="PTHR30562:SF1">
    <property type="entry name" value="UVRABC SYSTEM PROTEIN C"/>
    <property type="match status" value="1"/>
</dbReference>
<accession>A0A1H0QM24</accession>
<dbReference type="InterPro" id="IPR050066">
    <property type="entry name" value="UvrABC_protein_C"/>
</dbReference>
<evidence type="ECO:0000256" key="2">
    <source>
        <dbReference type="ARBA" id="ARBA00022763"/>
    </source>
</evidence>
<dbReference type="CDD" id="cd10434">
    <property type="entry name" value="GIY-YIG_UvrC_Cho"/>
    <property type="match status" value="1"/>
</dbReference>
<dbReference type="SMART" id="SM00465">
    <property type="entry name" value="GIYc"/>
    <property type="match status" value="1"/>
</dbReference>
<keyword evidence="2 7" id="KW-0227">DNA damage</keyword>
<dbReference type="Pfam" id="PF22920">
    <property type="entry name" value="UvrC_RNaseH"/>
    <property type="match status" value="1"/>
</dbReference>
<dbReference type="InterPro" id="IPR000305">
    <property type="entry name" value="GIY-YIG_endonuc"/>
</dbReference>
<feature type="domain" description="GIY-YIG" evidence="9">
    <location>
        <begin position="13"/>
        <end position="92"/>
    </location>
</feature>
<evidence type="ECO:0000256" key="1">
    <source>
        <dbReference type="ARBA" id="ARBA00022490"/>
    </source>
</evidence>
<name>A0A1H0QM24_9CLOT</name>
<dbReference type="InterPro" id="IPR035901">
    <property type="entry name" value="GIY-YIG_endonuc_sf"/>
</dbReference>
<dbReference type="GO" id="GO:0009381">
    <property type="term" value="F:excinuclease ABC activity"/>
    <property type="evidence" value="ECO:0007669"/>
    <property type="project" value="UniProtKB-UniRule"/>
</dbReference>
<dbReference type="Pfam" id="PF01541">
    <property type="entry name" value="GIY-YIG"/>
    <property type="match status" value="1"/>
</dbReference>
<evidence type="ECO:0000313" key="11">
    <source>
        <dbReference type="EMBL" id="SDP18322.1"/>
    </source>
</evidence>
<comment type="function">
    <text evidence="7">The UvrABC repair system catalyzes the recognition and processing of DNA lesions. UvrC both incises the 5' and 3' sides of the lesion. The N-terminal half is responsible for the 3' incision and the C-terminal half is responsible for the 5' incision.</text>
</comment>
<dbReference type="HAMAP" id="MF_00203">
    <property type="entry name" value="UvrC"/>
    <property type="match status" value="1"/>
</dbReference>
<dbReference type="InterPro" id="IPR001162">
    <property type="entry name" value="UvrC_RNase_H_dom"/>
</dbReference>
<dbReference type="GO" id="GO:0009432">
    <property type="term" value="P:SOS response"/>
    <property type="evidence" value="ECO:0007669"/>
    <property type="project" value="UniProtKB-UniRule"/>
</dbReference>
<feature type="domain" description="UvrC family homology region profile" evidence="10">
    <location>
        <begin position="255"/>
        <end position="497"/>
    </location>
</feature>
<dbReference type="InterPro" id="IPR038476">
    <property type="entry name" value="UvrC_RNase_H_dom_sf"/>
</dbReference>
<feature type="domain" description="UVR" evidence="8">
    <location>
        <begin position="204"/>
        <end position="239"/>
    </location>
</feature>
<proteinExistence type="inferred from homology"/>
<dbReference type="Pfam" id="PF12826">
    <property type="entry name" value="HHH_2"/>
    <property type="match status" value="1"/>
</dbReference>
<evidence type="ECO:0000256" key="5">
    <source>
        <dbReference type="ARBA" id="ARBA00023204"/>
    </source>
</evidence>
<dbReference type="Pfam" id="PF02151">
    <property type="entry name" value="UVR"/>
    <property type="match status" value="1"/>
</dbReference>
<evidence type="ECO:0000256" key="6">
    <source>
        <dbReference type="ARBA" id="ARBA00023236"/>
    </source>
</evidence>
<dbReference type="Proteomes" id="UP000198597">
    <property type="component" value="Unassembled WGS sequence"/>
</dbReference>
<reference evidence="11 12" key="1">
    <citation type="submission" date="2016-10" db="EMBL/GenBank/DDBJ databases">
        <authorList>
            <person name="de Groot N.N."/>
        </authorList>
    </citation>
    <scope>NUCLEOTIDE SEQUENCE [LARGE SCALE GENOMIC DNA]</scope>
    <source>
        <strain evidence="11 12">DSM 12272</strain>
    </source>
</reference>
<dbReference type="GO" id="GO:0009380">
    <property type="term" value="C:excinuclease repair complex"/>
    <property type="evidence" value="ECO:0007669"/>
    <property type="project" value="InterPro"/>
</dbReference>
<keyword evidence="12" id="KW-1185">Reference proteome</keyword>
<dbReference type="Gene3D" id="3.40.1440.10">
    <property type="entry name" value="GIY-YIG endonuclease"/>
    <property type="match status" value="1"/>
</dbReference>
<dbReference type="SUPFAM" id="SSF47781">
    <property type="entry name" value="RuvA domain 2-like"/>
    <property type="match status" value="1"/>
</dbReference>
<dbReference type="GO" id="GO:0006289">
    <property type="term" value="P:nucleotide-excision repair"/>
    <property type="evidence" value="ECO:0007669"/>
    <property type="project" value="UniProtKB-UniRule"/>
</dbReference>
<keyword evidence="6 7" id="KW-0742">SOS response</keyword>
<dbReference type="InterPro" id="IPR004791">
    <property type="entry name" value="UvrC"/>
</dbReference>
<dbReference type="PROSITE" id="PS50165">
    <property type="entry name" value="UVRC"/>
    <property type="match status" value="1"/>
</dbReference>
<organism evidence="11 12">
    <name type="scientific">Clostridium gasigenes</name>
    <dbReference type="NCBI Taxonomy" id="94869"/>
    <lineage>
        <taxon>Bacteria</taxon>
        <taxon>Bacillati</taxon>
        <taxon>Bacillota</taxon>
        <taxon>Clostridia</taxon>
        <taxon>Eubacteriales</taxon>
        <taxon>Clostridiaceae</taxon>
        <taxon>Clostridium</taxon>
    </lineage>
</organism>
<keyword evidence="1 7" id="KW-0963">Cytoplasm</keyword>
<dbReference type="Gene3D" id="4.10.860.10">
    <property type="entry name" value="UVR domain"/>
    <property type="match status" value="1"/>
</dbReference>
<dbReference type="PROSITE" id="PS50151">
    <property type="entry name" value="UVR"/>
    <property type="match status" value="1"/>
</dbReference>
<dbReference type="GO" id="GO:0005737">
    <property type="term" value="C:cytoplasm"/>
    <property type="evidence" value="ECO:0007669"/>
    <property type="project" value="UniProtKB-SubCell"/>
</dbReference>
<dbReference type="RefSeq" id="WP_089967357.1">
    <property type="nucleotide sequence ID" value="NZ_FNJM01000002.1"/>
</dbReference>
<gene>
    <name evidence="7" type="primary">uvrC</name>
    <name evidence="11" type="ORF">SAMN04488529_102425</name>
</gene>
<dbReference type="Gene3D" id="1.10.150.20">
    <property type="entry name" value="5' to 3' exonuclease, C-terminal subdomain"/>
    <property type="match status" value="1"/>
</dbReference>
<comment type="subunit">
    <text evidence="7">Interacts with UvrB in an incision complex.</text>
</comment>
<dbReference type="FunFam" id="3.40.1440.10:FF:000001">
    <property type="entry name" value="UvrABC system protein C"/>
    <property type="match status" value="1"/>
</dbReference>
<dbReference type="OrthoDB" id="9804933at2"/>
<dbReference type="SUPFAM" id="SSF82771">
    <property type="entry name" value="GIY-YIG endonuclease"/>
    <property type="match status" value="1"/>
</dbReference>
<evidence type="ECO:0000256" key="4">
    <source>
        <dbReference type="ARBA" id="ARBA00022881"/>
    </source>
</evidence>
<sequence>MFDFEYHLKNLPDKPGVYLMKNTLGEIIYVGKAKILKNRVKSYFQKSKNHSEKVRVLVKNISEFEYIVTDTEMEALILECNLIKKHSPRYNIALKDDKFYPFIKITINDDYPRVFVTRNYAKDGSKYFGPYTNGTAVYETITLINKIFPLRTCRLVIKEDGKPIRPCLNYHIKKCLGPCSGYISKKQYGEMIKEIMEILNGTDKTVVNDLKIQMESASMKLEFEKAGRLRDKILAIEAIVEKQKIFKTMEGDEDFINIYQDEKDSCVQIFFSRDGKITGRENFIFENTVDDNVGEVLSQFITSFYGSTAKVPRYIYAPQIADLELIEEFLAIKRGSKVLVRIPQKGQKKEMLEMVKNNGKITLEQFKDKFLRDKEINKTSLGELKDLLDLDEIPFRIEAYDISNIQGVDSVGTMVAFEEGRPKNSDYRRFRIKSVKGANDYDSMREILERRFKRGLEEIKAIQEKDIKFSSGKFSSFPDLIMMDGGKGQVNVALAVLENLNISIPICGLVKDDKHQTRGIIYNNEELIINRGSNLMQMIRRIQDEVHRFAITYHRSLRDKRTLHSILEDIPNVGEKRRRALLMKFESVDNIKNANLQELLETPSIDKKAAESIVRYFNKINSDKEAR</sequence>
<dbReference type="NCBIfam" id="NF001824">
    <property type="entry name" value="PRK00558.1-5"/>
    <property type="match status" value="1"/>
</dbReference>
<dbReference type="SUPFAM" id="SSF46600">
    <property type="entry name" value="C-terminal UvrC-binding domain of UvrB"/>
    <property type="match status" value="1"/>
</dbReference>
<dbReference type="PANTHER" id="PTHR30562">
    <property type="entry name" value="UVRC/OXIDOREDUCTASE"/>
    <property type="match status" value="1"/>
</dbReference>
<dbReference type="EMBL" id="FNJM01000002">
    <property type="protein sequence ID" value="SDP18322.1"/>
    <property type="molecule type" value="Genomic_DNA"/>
</dbReference>
<dbReference type="InterPro" id="IPR036876">
    <property type="entry name" value="UVR_dom_sf"/>
</dbReference>
<dbReference type="GO" id="GO:0003677">
    <property type="term" value="F:DNA binding"/>
    <property type="evidence" value="ECO:0007669"/>
    <property type="project" value="UniProtKB-UniRule"/>
</dbReference>
<dbReference type="InterPro" id="IPR010994">
    <property type="entry name" value="RuvA_2-like"/>
</dbReference>
<keyword evidence="3 7" id="KW-0228">DNA excision</keyword>
<comment type="subcellular location">
    <subcellularLocation>
        <location evidence="7">Cytoplasm</location>
    </subcellularLocation>
</comment>
<dbReference type="InterPro" id="IPR041663">
    <property type="entry name" value="DisA/LigA_HHH"/>
</dbReference>
<comment type="similarity">
    <text evidence="7">Belongs to the UvrC family.</text>
</comment>
<protein>
    <recommendedName>
        <fullName evidence="7">UvrABC system protein C</fullName>
        <shortName evidence="7">Protein UvrC</shortName>
    </recommendedName>
    <alternativeName>
        <fullName evidence="7">Excinuclease ABC subunit C</fullName>
    </alternativeName>
</protein>
<keyword evidence="5 7" id="KW-0234">DNA repair</keyword>
<dbReference type="PROSITE" id="PS50164">
    <property type="entry name" value="GIY_YIG"/>
    <property type="match status" value="1"/>
</dbReference>
<evidence type="ECO:0000313" key="12">
    <source>
        <dbReference type="Proteomes" id="UP000198597"/>
    </source>
</evidence>
<dbReference type="Pfam" id="PF08459">
    <property type="entry name" value="UvrC_RNaseH_dom"/>
    <property type="match status" value="1"/>
</dbReference>
<evidence type="ECO:0000259" key="9">
    <source>
        <dbReference type="PROSITE" id="PS50164"/>
    </source>
</evidence>